<feature type="chain" id="PRO_5041257611" evidence="2">
    <location>
        <begin position="25"/>
        <end position="116"/>
    </location>
</feature>
<protein>
    <submittedName>
        <fullName evidence="3">Uncharacterized protein</fullName>
    </submittedName>
</protein>
<dbReference type="Proteomes" id="UP001168098">
    <property type="component" value="Unassembled WGS sequence"/>
</dbReference>
<proteinExistence type="predicted"/>
<evidence type="ECO:0000256" key="1">
    <source>
        <dbReference type="SAM" id="MobiDB-lite"/>
    </source>
</evidence>
<feature type="signal peptide" evidence="2">
    <location>
        <begin position="1"/>
        <end position="24"/>
    </location>
</feature>
<reference evidence="3 4" key="1">
    <citation type="journal article" date="2023" name="BMC Biotechnol.">
        <title>Vitis rotundifolia cv Carlos genome sequencing.</title>
        <authorList>
            <person name="Huff M."/>
            <person name="Hulse-Kemp A."/>
            <person name="Scheffler B."/>
            <person name="Youngblood R."/>
            <person name="Simpson S."/>
            <person name="Babiker E."/>
            <person name="Staton M."/>
        </authorList>
    </citation>
    <scope>NUCLEOTIDE SEQUENCE [LARGE SCALE GENOMIC DNA]</scope>
    <source>
        <tissue evidence="3">Leaf</tissue>
    </source>
</reference>
<accession>A0AA39AI92</accession>
<gene>
    <name evidence="3" type="ORF">PVL29_000236</name>
</gene>
<dbReference type="AlphaFoldDB" id="A0AA39AI92"/>
<comment type="caution">
    <text evidence="3">The sequence shown here is derived from an EMBL/GenBank/DDBJ whole genome shotgun (WGS) entry which is preliminary data.</text>
</comment>
<keyword evidence="4" id="KW-1185">Reference proteome</keyword>
<name>A0AA39AI92_VITRO</name>
<sequence length="116" mass="12603">MAKVYSVFLCVLLISVLFFPLTSAGRVLLDKPQKADYKSGQQSNGRSKIGVKASHSKPDHSATGHASPFHATPSNSRRDAITGPKGSAYADNLPCNNRGCQRIEKSCNPNTDRRCR</sequence>
<evidence type="ECO:0000313" key="3">
    <source>
        <dbReference type="EMBL" id="KAJ9708077.1"/>
    </source>
</evidence>
<evidence type="ECO:0000313" key="4">
    <source>
        <dbReference type="Proteomes" id="UP001168098"/>
    </source>
</evidence>
<keyword evidence="2" id="KW-0732">Signal</keyword>
<feature type="region of interest" description="Disordered" evidence="1">
    <location>
        <begin position="30"/>
        <end position="94"/>
    </location>
</feature>
<organism evidence="3 4">
    <name type="scientific">Vitis rotundifolia</name>
    <name type="common">Muscadine grape</name>
    <dbReference type="NCBI Taxonomy" id="103349"/>
    <lineage>
        <taxon>Eukaryota</taxon>
        <taxon>Viridiplantae</taxon>
        <taxon>Streptophyta</taxon>
        <taxon>Embryophyta</taxon>
        <taxon>Tracheophyta</taxon>
        <taxon>Spermatophyta</taxon>
        <taxon>Magnoliopsida</taxon>
        <taxon>eudicotyledons</taxon>
        <taxon>Gunneridae</taxon>
        <taxon>Pentapetalae</taxon>
        <taxon>rosids</taxon>
        <taxon>Vitales</taxon>
        <taxon>Vitaceae</taxon>
        <taxon>Viteae</taxon>
        <taxon>Vitis</taxon>
    </lineage>
</organism>
<dbReference type="EMBL" id="JARBHA010000001">
    <property type="protein sequence ID" value="KAJ9708077.1"/>
    <property type="molecule type" value="Genomic_DNA"/>
</dbReference>
<evidence type="ECO:0000256" key="2">
    <source>
        <dbReference type="SAM" id="SignalP"/>
    </source>
</evidence>